<reference evidence="4" key="1">
    <citation type="submission" date="2020-10" db="EMBL/GenBank/DDBJ databases">
        <authorList>
            <person name="Kusch S."/>
        </authorList>
    </citation>
    <scope>NUCLEOTIDE SEQUENCE</scope>
    <source>
        <strain evidence="4">SwB9</strain>
    </source>
</reference>
<organism evidence="4 5">
    <name type="scientific">Sclerotinia trifoliorum</name>
    <dbReference type="NCBI Taxonomy" id="28548"/>
    <lineage>
        <taxon>Eukaryota</taxon>
        <taxon>Fungi</taxon>
        <taxon>Dikarya</taxon>
        <taxon>Ascomycota</taxon>
        <taxon>Pezizomycotina</taxon>
        <taxon>Leotiomycetes</taxon>
        <taxon>Helotiales</taxon>
        <taxon>Sclerotiniaceae</taxon>
        <taxon>Sclerotinia</taxon>
    </lineage>
</organism>
<dbReference type="InterPro" id="IPR021006">
    <property type="entry name" value="Hda2/3"/>
</dbReference>
<feature type="region of interest" description="Disordered" evidence="2">
    <location>
        <begin position="452"/>
        <end position="550"/>
    </location>
</feature>
<feature type="region of interest" description="Disordered" evidence="2">
    <location>
        <begin position="158"/>
        <end position="183"/>
    </location>
</feature>
<feature type="compositionally biased region" description="Polar residues" evidence="2">
    <location>
        <begin position="1323"/>
        <end position="1332"/>
    </location>
</feature>
<feature type="compositionally biased region" description="Polar residues" evidence="2">
    <location>
        <begin position="590"/>
        <end position="599"/>
    </location>
</feature>
<dbReference type="CDD" id="cd00024">
    <property type="entry name" value="CD_CSD"/>
    <property type="match status" value="1"/>
</dbReference>
<feature type="compositionally biased region" description="Polar residues" evidence="2">
    <location>
        <begin position="410"/>
        <end position="425"/>
    </location>
</feature>
<evidence type="ECO:0000313" key="5">
    <source>
        <dbReference type="Proteomes" id="UP000624404"/>
    </source>
</evidence>
<feature type="compositionally biased region" description="Polar residues" evidence="2">
    <location>
        <begin position="456"/>
        <end position="480"/>
    </location>
</feature>
<feature type="region of interest" description="Disordered" evidence="2">
    <location>
        <begin position="116"/>
        <end position="139"/>
    </location>
</feature>
<accession>A0A8H2VYI5</accession>
<dbReference type="Gene3D" id="3.40.50.12360">
    <property type="match status" value="1"/>
</dbReference>
<feature type="compositionally biased region" description="Low complexity" evidence="2">
    <location>
        <begin position="488"/>
        <end position="501"/>
    </location>
</feature>
<keyword evidence="5" id="KW-1185">Reference proteome</keyword>
<comment type="caution">
    <text evidence="4">The sequence shown here is derived from an EMBL/GenBank/DDBJ whole genome shotgun (WGS) entry which is preliminary data.</text>
</comment>
<feature type="region of interest" description="Disordered" evidence="2">
    <location>
        <begin position="363"/>
        <end position="436"/>
    </location>
</feature>
<dbReference type="SUPFAM" id="SSF54160">
    <property type="entry name" value="Chromo domain-like"/>
    <property type="match status" value="1"/>
</dbReference>
<feature type="compositionally biased region" description="Polar residues" evidence="2">
    <location>
        <begin position="535"/>
        <end position="550"/>
    </location>
</feature>
<feature type="compositionally biased region" description="Polar residues" evidence="2">
    <location>
        <begin position="1288"/>
        <end position="1312"/>
    </location>
</feature>
<dbReference type="Gene3D" id="2.40.50.40">
    <property type="match status" value="1"/>
</dbReference>
<feature type="region of interest" description="Disordered" evidence="2">
    <location>
        <begin position="575"/>
        <end position="603"/>
    </location>
</feature>
<dbReference type="Proteomes" id="UP000624404">
    <property type="component" value="Unassembled WGS sequence"/>
</dbReference>
<feature type="compositionally biased region" description="Polar residues" evidence="2">
    <location>
        <begin position="371"/>
        <end position="387"/>
    </location>
</feature>
<evidence type="ECO:0000259" key="3">
    <source>
        <dbReference type="PROSITE" id="PS50013"/>
    </source>
</evidence>
<dbReference type="Pfam" id="PF11496">
    <property type="entry name" value="HDA2-3"/>
    <property type="match status" value="1"/>
</dbReference>
<evidence type="ECO:0000256" key="2">
    <source>
        <dbReference type="SAM" id="MobiDB-lite"/>
    </source>
</evidence>
<feature type="region of interest" description="Disordered" evidence="2">
    <location>
        <begin position="661"/>
        <end position="729"/>
    </location>
</feature>
<evidence type="ECO:0000256" key="1">
    <source>
        <dbReference type="ARBA" id="ARBA00011353"/>
    </source>
</evidence>
<feature type="compositionally biased region" description="Polar residues" evidence="2">
    <location>
        <begin position="173"/>
        <end position="183"/>
    </location>
</feature>
<feature type="domain" description="Chromo" evidence="3">
    <location>
        <begin position="53"/>
        <end position="123"/>
    </location>
</feature>
<dbReference type="GO" id="GO:0070823">
    <property type="term" value="C:HDA1 complex"/>
    <property type="evidence" value="ECO:0007669"/>
    <property type="project" value="InterPro"/>
</dbReference>
<protein>
    <submittedName>
        <fullName evidence="4">57c409f3-ae93-44b4-acfb-a793ba33d6af</fullName>
    </submittedName>
</protein>
<comment type="subunit">
    <text evidence="1">Component of the NuA4 histone acetyltransferase complex.</text>
</comment>
<feature type="compositionally biased region" description="Polar residues" evidence="2">
    <location>
        <begin position="620"/>
        <end position="634"/>
    </location>
</feature>
<gene>
    <name evidence="4" type="ORF">SCLTRI_LOCUS6814</name>
</gene>
<feature type="compositionally biased region" description="Polar residues" evidence="2">
    <location>
        <begin position="502"/>
        <end position="528"/>
    </location>
</feature>
<feature type="region of interest" description="Disordered" evidence="2">
    <location>
        <begin position="619"/>
        <end position="644"/>
    </location>
</feature>
<proteinExistence type="predicted"/>
<dbReference type="OrthoDB" id="3647690at2759"/>
<dbReference type="PROSITE" id="PS50013">
    <property type="entry name" value="CHROMO_2"/>
    <property type="match status" value="1"/>
</dbReference>
<dbReference type="InterPro" id="IPR038609">
    <property type="entry name" value="HDA1_su2/3_sf"/>
</dbReference>
<feature type="region of interest" description="Disordered" evidence="2">
    <location>
        <begin position="1"/>
        <end position="60"/>
    </location>
</feature>
<dbReference type="InterPro" id="IPR000953">
    <property type="entry name" value="Chromo/chromo_shadow_dom"/>
</dbReference>
<sequence>MDLSNTDRAVEPNAPKVTRQRRLKRKSLAESPLRPPSPSEKRLKQKENTPPLYNIKGILSERKTGKTTEFLIDWEDDPETGEAYEPSWEPYSNVTEVAIYEWESKQAINKYKFQLQHASSQDSGPTRPRKRSETKIPRAPGLLRRRQVRNTNEIAGESVGTKNKTREIRDSYENQGSSSSNGLSIVIPLNREINPNEYTVFRSSQVSNYSSTQADLPASSPLQVPNSLDSQLLLPRRKSAPAFIWDEDIEAGSQYLSGSSSYNPSIPRRARDCEEDSPQSLHAEVSDRARKGIARSNLSPEALITQHTDTVDTVTVANEEEPGGNSSNNINQRAPFGESFIPDSFTIDNSLSSINLNLVQSAPQEPLTPKPQHQQHLRSQPLRSNRNLTDRTDCTASEEPSQIPPVTDLSPASENSISDSQQSFDHSSEEKAGPFESLQPQLSLEIPDSYLVSDPFTKSSQAQGVNPQSGSQDRASSLPNDHSHSRALPSDSQRSQSLPSSTKIDSSPESTWQAAQIVSQIPRTSSQDSNREDSQSQASQDHVQADNSEVSEFTATHLKRYLEGHHHRLSNFVSKKQRIIHSRETRTEIPETQPSTSEPSAEAAFPQVLASIESGAHLQNAESWSQEPPLSQDPSGLAWSSGGSSPIHSSYLVEKMSAVGSSAPHLAVGERRARSTKSRSPSSMPPRVATAPPTSSANHLLPMRDSITDTSRSRNRAVSMPRSSIESTDMSPNVLTVRKLGRNEFIIPLPMMTQVRDVYDTTIRNKKNDIISFLGRSSTAPDSDSMDLMIEELKLICDHQDLIVEESSTQSLDDSAQARYAVTISTKFLFIQQFLDSLRAAKVHVVILARDAILPILESLFRWQQYNYSRPDIPGNPGKSEKDLMRITLLPTWIDVRDCIVAPASVVVAFDSSFSASQGGDEYSEILPFDPRNPDKRAPLLWLVITNSIEHVELCIPTTLESSERKDRLVQYVAQTRKFIGRLDTSIYPEPQQAARAAAEYVLDDSIEAEWPIIPMPNIDISLPGHGTFNRQPASLTQSLFSPVEPISQSGFKRPSDFDALDEDTAIKRQRMTPSRPDSNIMNGNMADLKELRSLRARCDDYERSIKRIQPKYQRALDEKARYEHENAQAVKRQSEYEKKLEIHDGAATKLREENASLKNELAVAQNSLATSAVPSIAELQKAKDDLRTAQAEIERLKKGQVSVEKRADYATSLYQESSQQAQEMRNQLTNLQSEREGLQKQASAARVEIQKINNDGIIQQQVDTINELKRELAERERMLESLTRQLESYTNGRRTTRGTSVPRSPRMSNMSPRPRVLGSMAPGSNTASRGNSPAPGIFGGDLFQGGDAGRRFGAHLQ</sequence>
<feature type="compositionally biased region" description="Polar residues" evidence="2">
    <location>
        <begin position="254"/>
        <end position="264"/>
    </location>
</feature>
<dbReference type="GO" id="GO:0006338">
    <property type="term" value="P:chromatin remodeling"/>
    <property type="evidence" value="ECO:0007669"/>
    <property type="project" value="UniProtKB-ARBA"/>
</dbReference>
<feature type="region of interest" description="Disordered" evidence="2">
    <location>
        <begin position="254"/>
        <end position="289"/>
    </location>
</feature>
<dbReference type="EMBL" id="CAJHIA010000024">
    <property type="protein sequence ID" value="CAD6447022.1"/>
    <property type="molecule type" value="Genomic_DNA"/>
</dbReference>
<dbReference type="InterPro" id="IPR016197">
    <property type="entry name" value="Chromo-like_dom_sf"/>
</dbReference>
<feature type="region of interest" description="Disordered" evidence="2">
    <location>
        <begin position="1288"/>
        <end position="1344"/>
    </location>
</feature>
<evidence type="ECO:0000313" key="4">
    <source>
        <dbReference type="EMBL" id="CAD6447022.1"/>
    </source>
</evidence>
<name>A0A8H2VYI5_9HELO</name>